<name>A0ABZ0RNS0_9BACT</name>
<organism evidence="3 4">
    <name type="scientific">Coraliomargarita algicola</name>
    <dbReference type="NCBI Taxonomy" id="3092156"/>
    <lineage>
        <taxon>Bacteria</taxon>
        <taxon>Pseudomonadati</taxon>
        <taxon>Verrucomicrobiota</taxon>
        <taxon>Opitutia</taxon>
        <taxon>Puniceicoccales</taxon>
        <taxon>Coraliomargaritaceae</taxon>
        <taxon>Coraliomargarita</taxon>
    </lineage>
</organism>
<reference evidence="3 4" key="1">
    <citation type="submission" date="2023-11" db="EMBL/GenBank/DDBJ databases">
        <title>Coraliomargarita sp. nov., isolated from marine algae.</title>
        <authorList>
            <person name="Lee J.K."/>
            <person name="Baek J.H."/>
            <person name="Kim J.M."/>
            <person name="Choi D.G."/>
            <person name="Jeon C.O."/>
        </authorList>
    </citation>
    <scope>NUCLEOTIDE SEQUENCE [LARGE SCALE GENOMIC DNA]</scope>
    <source>
        <strain evidence="3 4">J2-16</strain>
    </source>
</reference>
<dbReference type="Pfam" id="PF05448">
    <property type="entry name" value="AXE1"/>
    <property type="match status" value="1"/>
</dbReference>
<dbReference type="SUPFAM" id="SSF53474">
    <property type="entry name" value="alpha/beta-Hydrolases"/>
    <property type="match status" value="1"/>
</dbReference>
<evidence type="ECO:0000256" key="1">
    <source>
        <dbReference type="SAM" id="SignalP"/>
    </source>
</evidence>
<proteinExistence type="predicted"/>
<dbReference type="PANTHER" id="PTHR40111:SF1">
    <property type="entry name" value="CEPHALOSPORIN-C DEACETYLASE"/>
    <property type="match status" value="1"/>
</dbReference>
<dbReference type="EMBL" id="CP138858">
    <property type="protein sequence ID" value="WPJ96879.1"/>
    <property type="molecule type" value="Genomic_DNA"/>
</dbReference>
<protein>
    <submittedName>
        <fullName evidence="3">Acetylxylan esterase</fullName>
    </submittedName>
</protein>
<feature type="signal peptide" evidence="1">
    <location>
        <begin position="1"/>
        <end position="20"/>
    </location>
</feature>
<feature type="domain" description="Acetyl xylan esterase" evidence="2">
    <location>
        <begin position="136"/>
        <end position="436"/>
    </location>
</feature>
<dbReference type="InterPro" id="IPR029058">
    <property type="entry name" value="AB_hydrolase_fold"/>
</dbReference>
<dbReference type="InterPro" id="IPR008391">
    <property type="entry name" value="AXE1_dom"/>
</dbReference>
<keyword evidence="4" id="KW-1185">Reference proteome</keyword>
<accession>A0ABZ0RNS0</accession>
<dbReference type="Proteomes" id="UP001324993">
    <property type="component" value="Chromosome"/>
</dbReference>
<evidence type="ECO:0000313" key="4">
    <source>
        <dbReference type="Proteomes" id="UP001324993"/>
    </source>
</evidence>
<evidence type="ECO:0000259" key="2">
    <source>
        <dbReference type="Pfam" id="PF05448"/>
    </source>
</evidence>
<dbReference type="PANTHER" id="PTHR40111">
    <property type="entry name" value="CEPHALOSPORIN-C DEACETYLASE"/>
    <property type="match status" value="1"/>
</dbReference>
<sequence>MTLRIQLTFFFWLFAVKALAQTYTFDVQQSHADGVYQVGESIRFTARILEQGEVARDKAMRAMLYHNGREVSRKLFALGEFVSMETSLDAPGWCQFAVEGVDAEGNRLEHEVRGTVKAARAYMGALVDPLAVQAGAPEPADFDAFWAKEKEKLQAIPMEVKRTPVTEDIPEHFKVEYVEVPVGSGYRPVNGIVRKPVDAAAKSLPIHLFVHGAGVHGPLNPAWAPWLPQEAGLKRPVLFMNLNAHGIPTDQPKEYYQALAAGELDGYQYQHSDDPEKYYMKGMILRLIRALEYLKAQPEWNGRDIVVGGTSQGGAQALIAGGIDPDVTFVHADVPAMCDYGGTFVGRASGWPKLYELKNDGKIWLKTSRDYKENKLVSEEEVQHLGYFDAANFAHRMRAQAVLYTGGVDGTCPPSSVFAAYNSIPHENKSILFDPIAGHGRRRYEEGEVAHTALFLGSEKVSSDSQTLE</sequence>
<dbReference type="RefSeq" id="WP_319833736.1">
    <property type="nucleotide sequence ID" value="NZ_CP138858.1"/>
</dbReference>
<evidence type="ECO:0000313" key="3">
    <source>
        <dbReference type="EMBL" id="WPJ96879.1"/>
    </source>
</evidence>
<feature type="chain" id="PRO_5045820143" evidence="1">
    <location>
        <begin position="21"/>
        <end position="469"/>
    </location>
</feature>
<dbReference type="Gene3D" id="3.40.50.1820">
    <property type="entry name" value="alpha/beta hydrolase"/>
    <property type="match status" value="1"/>
</dbReference>
<gene>
    <name evidence="3" type="ORF">SH580_04060</name>
</gene>
<keyword evidence="1" id="KW-0732">Signal</keyword>
<dbReference type="InterPro" id="IPR039069">
    <property type="entry name" value="CE7"/>
</dbReference>